<protein>
    <submittedName>
        <fullName evidence="1">Uncharacterized protein</fullName>
    </submittedName>
</protein>
<dbReference type="Proteomes" id="UP000695802">
    <property type="component" value="Unassembled WGS sequence"/>
</dbReference>
<organism evidence="1 2">
    <name type="scientific">Xanthomonas bonasiae</name>
    <dbReference type="NCBI Taxonomy" id="2810351"/>
    <lineage>
        <taxon>Bacteria</taxon>
        <taxon>Pseudomonadati</taxon>
        <taxon>Pseudomonadota</taxon>
        <taxon>Gammaproteobacteria</taxon>
        <taxon>Lysobacterales</taxon>
        <taxon>Lysobacteraceae</taxon>
        <taxon>Xanthomonas</taxon>
    </lineage>
</organism>
<accession>A0ABS3B674</accession>
<proteinExistence type="predicted"/>
<dbReference type="EMBL" id="JAFIWB010000020">
    <property type="protein sequence ID" value="MBN6103691.1"/>
    <property type="molecule type" value="Genomic_DNA"/>
</dbReference>
<comment type="caution">
    <text evidence="1">The sequence shown here is derived from an EMBL/GenBank/DDBJ whole genome shotgun (WGS) entry which is preliminary data.</text>
</comment>
<reference evidence="1 2" key="1">
    <citation type="submission" date="2021-02" db="EMBL/GenBank/DDBJ databases">
        <title>Taxonomically Unique Crown Gall-Associated Xanthomonas Stains Have Deficiency in Virulence Repertories.</title>
        <authorList>
            <person name="Mafakheri H."/>
            <person name="Taghavi S.M."/>
            <person name="Dimkic I."/>
            <person name="Nemanja K."/>
            <person name="Osdaghi E."/>
        </authorList>
    </citation>
    <scope>NUCLEOTIDE SEQUENCE [LARGE SCALE GENOMIC DNA]</scope>
    <source>
        <strain evidence="1 2">FX4</strain>
    </source>
</reference>
<name>A0ABS3B674_9XANT</name>
<sequence>MTSSLLRPISAAFAAAVRASRPRRSSVATARHRLRGCLARRVLGMAFAAVVLAAPPLSAQAPDIQALRQAATGARFSFGHSTYRLIPGAVVRLRADAGLRDRRRVPAADGVVAQIGPYAILLGRDARNAAPVPRDPSRQDERLAAAINELTEQTVLVAPKLKLFGTTPAVVEALAHRTGGTLVYASAIDGSAVIGYGSVEAAHAALVQLQQARGVAEVALQVIQAFDERN</sequence>
<evidence type="ECO:0000313" key="1">
    <source>
        <dbReference type="EMBL" id="MBN6103691.1"/>
    </source>
</evidence>
<gene>
    <name evidence="1" type="ORF">JR064_16100</name>
</gene>
<evidence type="ECO:0000313" key="2">
    <source>
        <dbReference type="Proteomes" id="UP000695802"/>
    </source>
</evidence>
<keyword evidence="2" id="KW-1185">Reference proteome</keyword>
<dbReference type="RefSeq" id="WP_206230411.1">
    <property type="nucleotide sequence ID" value="NZ_JAFIWB010000020.1"/>
</dbReference>